<dbReference type="Proteomes" id="UP001221898">
    <property type="component" value="Unassembled WGS sequence"/>
</dbReference>
<accession>A0AAD7S6B0</accession>
<name>A0AAD7S6B0_9TELE</name>
<sequence>MMAVLHLGIESATSESQARVPNHYTTLQLNHSRQPLTIIKSTRDCKAAKERKAINGAEYVDKKQCWKCKILKGYINMRQCQVDVLGILLLTLCGLGTHTLRPPRVWKEGIRSLGVL</sequence>
<evidence type="ECO:0000313" key="2">
    <source>
        <dbReference type="Proteomes" id="UP001221898"/>
    </source>
</evidence>
<proteinExistence type="predicted"/>
<dbReference type="AlphaFoldDB" id="A0AAD7S6B0"/>
<evidence type="ECO:0000313" key="1">
    <source>
        <dbReference type="EMBL" id="KAJ8396827.1"/>
    </source>
</evidence>
<gene>
    <name evidence="1" type="ORF">AAFF_G00014260</name>
</gene>
<keyword evidence="2" id="KW-1185">Reference proteome</keyword>
<organism evidence="1 2">
    <name type="scientific">Aldrovandia affinis</name>
    <dbReference type="NCBI Taxonomy" id="143900"/>
    <lineage>
        <taxon>Eukaryota</taxon>
        <taxon>Metazoa</taxon>
        <taxon>Chordata</taxon>
        <taxon>Craniata</taxon>
        <taxon>Vertebrata</taxon>
        <taxon>Euteleostomi</taxon>
        <taxon>Actinopterygii</taxon>
        <taxon>Neopterygii</taxon>
        <taxon>Teleostei</taxon>
        <taxon>Notacanthiformes</taxon>
        <taxon>Halosauridae</taxon>
        <taxon>Aldrovandia</taxon>
    </lineage>
</organism>
<dbReference type="EMBL" id="JAINUG010000103">
    <property type="protein sequence ID" value="KAJ8396827.1"/>
    <property type="molecule type" value="Genomic_DNA"/>
</dbReference>
<comment type="caution">
    <text evidence="1">The sequence shown here is derived from an EMBL/GenBank/DDBJ whole genome shotgun (WGS) entry which is preliminary data.</text>
</comment>
<reference evidence="1" key="1">
    <citation type="journal article" date="2023" name="Science">
        <title>Genome structures resolve the early diversification of teleost fishes.</title>
        <authorList>
            <person name="Parey E."/>
            <person name="Louis A."/>
            <person name="Montfort J."/>
            <person name="Bouchez O."/>
            <person name="Roques C."/>
            <person name="Iampietro C."/>
            <person name="Lluch J."/>
            <person name="Castinel A."/>
            <person name="Donnadieu C."/>
            <person name="Desvignes T."/>
            <person name="Floi Bucao C."/>
            <person name="Jouanno E."/>
            <person name="Wen M."/>
            <person name="Mejri S."/>
            <person name="Dirks R."/>
            <person name="Jansen H."/>
            <person name="Henkel C."/>
            <person name="Chen W.J."/>
            <person name="Zahm M."/>
            <person name="Cabau C."/>
            <person name="Klopp C."/>
            <person name="Thompson A.W."/>
            <person name="Robinson-Rechavi M."/>
            <person name="Braasch I."/>
            <person name="Lecointre G."/>
            <person name="Bobe J."/>
            <person name="Postlethwait J.H."/>
            <person name="Berthelot C."/>
            <person name="Roest Crollius H."/>
            <person name="Guiguen Y."/>
        </authorList>
    </citation>
    <scope>NUCLEOTIDE SEQUENCE</scope>
    <source>
        <strain evidence="1">NC1722</strain>
    </source>
</reference>
<protein>
    <submittedName>
        <fullName evidence="1">Uncharacterized protein</fullName>
    </submittedName>
</protein>